<sequence>MSARKRNNPERIMPVREHLRELRRRLIWSLLGIGLGSIAGWYLYAPVMDYITAPLNAITKQEALLNFDTIGAAFDLKLRVSIWIGTIVTSPWWVYQIFAFIAPGLKRREKIHVLIFGFVGVVLFAAGVLSGMRMAPMAVDILTSFNPENSASLLRATTYVAFYMRLVMAFGLSFLAPEVLVALNFLGILGWKPMLRHWRWAVVLCFVFAAIANPLPSPWPMTIQAFVLIGLYLLAVLISLIHDKHRDKRQKKERTNHD</sequence>
<comment type="function">
    <text evidence="7">Part of the twin-arginine translocation (Tat) system that transports large folded proteins containing a characteristic twin-arginine motif in their signal peptide across membranes. Together with TatB, TatC is part of a receptor directly interacting with Tat signal peptides.</text>
</comment>
<reference evidence="8 9" key="1">
    <citation type="submission" date="2023-07" db="EMBL/GenBank/DDBJ databases">
        <title>Sequencing the genomes of 1000 actinobacteria strains.</title>
        <authorList>
            <person name="Klenk H.-P."/>
        </authorList>
    </citation>
    <scope>NUCLEOTIDE SEQUENCE [LARGE SCALE GENOMIC DNA]</scope>
    <source>
        <strain evidence="8 9">DSM 19515</strain>
    </source>
</reference>
<keyword evidence="3 7" id="KW-0653">Protein transport</keyword>
<feature type="transmembrane region" description="Helical" evidence="7">
    <location>
        <begin position="80"/>
        <end position="101"/>
    </location>
</feature>
<comment type="similarity">
    <text evidence="7">Belongs to the TatC family.</text>
</comment>
<evidence type="ECO:0000256" key="5">
    <source>
        <dbReference type="ARBA" id="ARBA00023010"/>
    </source>
</evidence>
<dbReference type="RefSeq" id="WP_307634675.1">
    <property type="nucleotide sequence ID" value="NZ_JAUSQL010000001.1"/>
</dbReference>
<keyword evidence="6 7" id="KW-0472">Membrane</keyword>
<evidence type="ECO:0000313" key="9">
    <source>
        <dbReference type="Proteomes" id="UP001230145"/>
    </source>
</evidence>
<feature type="transmembrane region" description="Helical" evidence="7">
    <location>
        <begin position="26"/>
        <end position="44"/>
    </location>
</feature>
<accession>A0ABT9PIC3</accession>
<comment type="subunit">
    <text evidence="7">The Tat system comprises two distinct complexes: a TatABC complex, containing multiple copies of TatA, TatB and TatC subunits, and a separate TatA complex, containing only TatA subunits. Substrates initially bind to the TatABC complex, which probably triggers association of the separate TatA complex to form the active translocon.</text>
</comment>
<proteinExistence type="inferred from homology"/>
<protein>
    <recommendedName>
        <fullName evidence="7">Sec-independent protein translocase protein TatC</fullName>
    </recommendedName>
</protein>
<evidence type="ECO:0000313" key="8">
    <source>
        <dbReference type="EMBL" id="MDP9832232.1"/>
    </source>
</evidence>
<evidence type="ECO:0000256" key="2">
    <source>
        <dbReference type="ARBA" id="ARBA00022692"/>
    </source>
</evidence>
<name>A0ABT9PIC3_9ACTO</name>
<evidence type="ECO:0000256" key="3">
    <source>
        <dbReference type="ARBA" id="ARBA00022927"/>
    </source>
</evidence>
<dbReference type="PANTHER" id="PTHR30371:SF0">
    <property type="entry name" value="SEC-INDEPENDENT PROTEIN TRANSLOCASE PROTEIN TATC, CHLOROPLASTIC-RELATED"/>
    <property type="match status" value="1"/>
</dbReference>
<dbReference type="NCBIfam" id="TIGR00945">
    <property type="entry name" value="tatC"/>
    <property type="match status" value="1"/>
</dbReference>
<evidence type="ECO:0000256" key="1">
    <source>
        <dbReference type="ARBA" id="ARBA00004141"/>
    </source>
</evidence>
<feature type="transmembrane region" description="Helical" evidence="7">
    <location>
        <begin position="198"/>
        <end position="215"/>
    </location>
</feature>
<keyword evidence="9" id="KW-1185">Reference proteome</keyword>
<dbReference type="PANTHER" id="PTHR30371">
    <property type="entry name" value="SEC-INDEPENDENT PROTEIN TRANSLOCASE PROTEIN TATC"/>
    <property type="match status" value="1"/>
</dbReference>
<dbReference type="InterPro" id="IPR002033">
    <property type="entry name" value="TatC"/>
</dbReference>
<dbReference type="Proteomes" id="UP001230145">
    <property type="component" value="Unassembled WGS sequence"/>
</dbReference>
<dbReference type="HAMAP" id="MF_00902">
    <property type="entry name" value="TatC"/>
    <property type="match status" value="1"/>
</dbReference>
<evidence type="ECO:0000256" key="6">
    <source>
        <dbReference type="ARBA" id="ARBA00023136"/>
    </source>
</evidence>
<feature type="transmembrane region" description="Helical" evidence="7">
    <location>
        <begin position="221"/>
        <end position="241"/>
    </location>
</feature>
<dbReference type="EMBL" id="JAUSQL010000001">
    <property type="protein sequence ID" value="MDP9832232.1"/>
    <property type="molecule type" value="Genomic_DNA"/>
</dbReference>
<keyword evidence="7" id="KW-1003">Cell membrane</keyword>
<keyword evidence="2 7" id="KW-0812">Transmembrane</keyword>
<dbReference type="Pfam" id="PF00902">
    <property type="entry name" value="TatC"/>
    <property type="match status" value="1"/>
</dbReference>
<organism evidence="8 9">
    <name type="scientific">Trueperella abortisuis</name>
    <dbReference type="NCBI Taxonomy" id="445930"/>
    <lineage>
        <taxon>Bacteria</taxon>
        <taxon>Bacillati</taxon>
        <taxon>Actinomycetota</taxon>
        <taxon>Actinomycetes</taxon>
        <taxon>Actinomycetales</taxon>
        <taxon>Actinomycetaceae</taxon>
        <taxon>Trueperella</taxon>
    </lineage>
</organism>
<keyword evidence="4 7" id="KW-1133">Transmembrane helix</keyword>
<keyword evidence="7" id="KW-0813">Transport</keyword>
<gene>
    <name evidence="7" type="primary">tatC</name>
    <name evidence="8" type="ORF">J2S45_000911</name>
</gene>
<feature type="transmembrane region" description="Helical" evidence="7">
    <location>
        <begin position="113"/>
        <end position="132"/>
    </location>
</feature>
<evidence type="ECO:0000256" key="4">
    <source>
        <dbReference type="ARBA" id="ARBA00022989"/>
    </source>
</evidence>
<comment type="caution">
    <text evidence="8">The sequence shown here is derived from an EMBL/GenBank/DDBJ whole genome shotgun (WGS) entry which is preliminary data.</text>
</comment>
<feature type="transmembrane region" description="Helical" evidence="7">
    <location>
        <begin position="162"/>
        <end position="186"/>
    </location>
</feature>
<dbReference type="PRINTS" id="PR01840">
    <property type="entry name" value="TATCFAMILY"/>
</dbReference>
<comment type="subcellular location">
    <subcellularLocation>
        <location evidence="7">Cell membrane</location>
        <topology evidence="7">Multi-pass membrane protein</topology>
    </subcellularLocation>
    <subcellularLocation>
        <location evidence="1">Membrane</location>
        <topology evidence="1">Multi-pass membrane protein</topology>
    </subcellularLocation>
</comment>
<evidence type="ECO:0000256" key="7">
    <source>
        <dbReference type="HAMAP-Rule" id="MF_00902"/>
    </source>
</evidence>
<keyword evidence="5 7" id="KW-0811">Translocation</keyword>